<organism evidence="1">
    <name type="scientific">Amblyomma maculatum</name>
    <name type="common">Gulf Coast tick</name>
    <dbReference type="NCBI Taxonomy" id="34609"/>
    <lineage>
        <taxon>Eukaryota</taxon>
        <taxon>Metazoa</taxon>
        <taxon>Ecdysozoa</taxon>
        <taxon>Arthropoda</taxon>
        <taxon>Chelicerata</taxon>
        <taxon>Arachnida</taxon>
        <taxon>Acari</taxon>
        <taxon>Parasitiformes</taxon>
        <taxon>Ixodida</taxon>
        <taxon>Ixodoidea</taxon>
        <taxon>Ixodidae</taxon>
        <taxon>Amblyomminae</taxon>
        <taxon>Amblyomma</taxon>
    </lineage>
</organism>
<protein>
    <recommendedName>
        <fullName evidence="2">EGF-like domain-containing protein</fullName>
    </recommendedName>
</protein>
<dbReference type="EMBL" id="JO844043">
    <property type="protein sequence ID" value="AEO35660.1"/>
    <property type="molecule type" value="mRNA"/>
</dbReference>
<dbReference type="AlphaFoldDB" id="G3MQ92"/>
<sequence length="257" mass="27981">MTPSMCMSLTGICLHAVKANSSTDFEWVSRGSFARHLVRVCPVSTHCVKGTIIRFSRHPRNILWYIATRADLPKLATPSAMGTIFPAIALTLIAFVSPGSSANSTDLCMKNSDCSGGRVCVPHHNYTSGSSCQTQSYCINVGGQTCSCRDGYTCRQKDCPKSPFECIILENHDTRCGGERAPVCKEGEVCVYVFQNIYCYECPCYHTHEVSCVKITKQHRACGPNAIAEMGAHRKYSCDGCRSATAVLTPPTFSPGP</sequence>
<reference evidence="1" key="1">
    <citation type="journal article" date="2011" name="PLoS ONE">
        <title>A deep insight into the sialotranscriptome of the gulf coast tick, Amblyomma maculatum.</title>
        <authorList>
            <person name="Karim S."/>
            <person name="Singh P."/>
            <person name="Ribeiro J.M."/>
        </authorList>
    </citation>
    <scope>NUCLEOTIDE SEQUENCE</scope>
    <source>
        <tissue evidence="1">Salivary gland</tissue>
    </source>
</reference>
<evidence type="ECO:0000313" key="1">
    <source>
        <dbReference type="EMBL" id="AEO35660.1"/>
    </source>
</evidence>
<accession>G3MQ92</accession>
<proteinExistence type="evidence at transcript level"/>
<name>G3MQ92_AMBMU</name>
<evidence type="ECO:0008006" key="2">
    <source>
        <dbReference type="Google" id="ProtNLM"/>
    </source>
</evidence>